<dbReference type="Pfam" id="PF02447">
    <property type="entry name" value="GntP_permease"/>
    <property type="match status" value="1"/>
</dbReference>
<dbReference type="PANTHER" id="PTHR30354:SF23">
    <property type="entry name" value="GNTP FAMILY PERMEASE"/>
    <property type="match status" value="1"/>
</dbReference>
<comment type="caution">
    <text evidence="2">The sequence shown here is derived from an EMBL/GenBank/DDBJ whole genome shotgun (WGS) entry which is preliminary data.</text>
</comment>
<reference evidence="2" key="1">
    <citation type="journal article" date="2014" name="Int. J. Syst. Evol. Microbiol.">
        <title>Complete genome sequence of Corynebacterium casei LMG S-19264T (=DSM 44701T), isolated from a smear-ripened cheese.</title>
        <authorList>
            <consortium name="US DOE Joint Genome Institute (JGI-PGF)"/>
            <person name="Walter F."/>
            <person name="Albersmeier A."/>
            <person name="Kalinowski J."/>
            <person name="Ruckert C."/>
        </authorList>
    </citation>
    <scope>NUCLEOTIDE SEQUENCE</scope>
    <source>
        <strain evidence="2">JCM 30804</strain>
    </source>
</reference>
<reference evidence="2" key="2">
    <citation type="submission" date="2020-09" db="EMBL/GenBank/DDBJ databases">
        <authorList>
            <person name="Sun Q."/>
            <person name="Ohkuma M."/>
        </authorList>
    </citation>
    <scope>NUCLEOTIDE SEQUENCE</scope>
    <source>
        <strain evidence="2">JCM 30804</strain>
    </source>
</reference>
<keyword evidence="1" id="KW-1133">Transmembrane helix</keyword>
<dbReference type="GO" id="GO:0015128">
    <property type="term" value="F:gluconate transmembrane transporter activity"/>
    <property type="evidence" value="ECO:0007669"/>
    <property type="project" value="InterPro"/>
</dbReference>
<feature type="transmembrane region" description="Helical" evidence="1">
    <location>
        <begin position="103"/>
        <end position="129"/>
    </location>
</feature>
<dbReference type="AlphaFoldDB" id="A0A917JM01"/>
<keyword evidence="1" id="KW-0472">Membrane</keyword>
<evidence type="ECO:0000313" key="3">
    <source>
        <dbReference type="Proteomes" id="UP000613743"/>
    </source>
</evidence>
<feature type="transmembrane region" description="Helical" evidence="1">
    <location>
        <begin position="321"/>
        <end position="344"/>
    </location>
</feature>
<feature type="transmembrane region" description="Helical" evidence="1">
    <location>
        <begin position="32"/>
        <end position="59"/>
    </location>
</feature>
<sequence>MESSKMVEVSTLGALAALVIAITLILKRVPPVYGMLIGALIGGIVGGVSLTETVSLMIGGAQGITTAVLRILAAGVLAGVLIESGAATSIAENIVKKVGETRALLALAVATLILTAVGVFVDVAVITVSPIALAIARRADLSKMAILLAMVGGGKAGNVMSPNPNAIAAADAFDVPLTSVMAAGIIPGLCGLVFAYFVAKRLIHKGSKVQANEIVAVDHSRLPSFGASMVAPMVAISLLALRPIAGFNIDPLIALPLGGLMGAVAMGRFGDANKFAVSGLGRMAPVAVMLLGTGTLAGIIANSGLKTGLIDLLTASGLPSYLLAPISGATMSLATASTTAGTAVASSVFGSTILELGVPALAGAAMIHSGATILDHMPHGSFFHATGGAVYMDIKERLKLVPYESAVGLCIAAVSTLIFGVFGLFV</sequence>
<feature type="transmembrane region" description="Helical" evidence="1">
    <location>
        <begin position="253"/>
        <end position="271"/>
    </location>
</feature>
<dbReference type="GO" id="GO:0005886">
    <property type="term" value="C:plasma membrane"/>
    <property type="evidence" value="ECO:0007669"/>
    <property type="project" value="TreeGrafter"/>
</dbReference>
<name>A0A917JM01_9GAMM</name>
<feature type="transmembrane region" description="Helical" evidence="1">
    <location>
        <begin position="356"/>
        <end position="374"/>
    </location>
</feature>
<feature type="transmembrane region" description="Helical" evidence="1">
    <location>
        <begin position="180"/>
        <end position="199"/>
    </location>
</feature>
<evidence type="ECO:0000313" key="2">
    <source>
        <dbReference type="EMBL" id="GGI72000.1"/>
    </source>
</evidence>
<proteinExistence type="predicted"/>
<protein>
    <submittedName>
        <fullName evidence="2">Gluconate:proton symporter</fullName>
    </submittedName>
</protein>
<keyword evidence="1" id="KW-0812">Transmembrane</keyword>
<gene>
    <name evidence="2" type="primary">gntP</name>
    <name evidence="2" type="ORF">GCM10009332_06720</name>
</gene>
<feature type="transmembrane region" description="Helical" evidence="1">
    <location>
        <begin position="7"/>
        <end position="26"/>
    </location>
</feature>
<dbReference type="PANTHER" id="PTHR30354">
    <property type="entry name" value="GNT FAMILY GLUCONATE TRANSPORTER"/>
    <property type="match status" value="1"/>
</dbReference>
<feature type="transmembrane region" description="Helical" evidence="1">
    <location>
        <begin position="283"/>
        <end position="301"/>
    </location>
</feature>
<dbReference type="EMBL" id="BMPZ01000001">
    <property type="protein sequence ID" value="GGI72000.1"/>
    <property type="molecule type" value="Genomic_DNA"/>
</dbReference>
<feature type="transmembrane region" description="Helical" evidence="1">
    <location>
        <begin position="71"/>
        <end position="91"/>
    </location>
</feature>
<keyword evidence="3" id="KW-1185">Reference proteome</keyword>
<dbReference type="InterPro" id="IPR003474">
    <property type="entry name" value="Glcn_transporter"/>
</dbReference>
<feature type="transmembrane region" description="Helical" evidence="1">
    <location>
        <begin position="406"/>
        <end position="425"/>
    </location>
</feature>
<accession>A0A917JM01</accession>
<organism evidence="2 3">
    <name type="scientific">Shewanella gelidii</name>
    <dbReference type="NCBI Taxonomy" id="1642821"/>
    <lineage>
        <taxon>Bacteria</taxon>
        <taxon>Pseudomonadati</taxon>
        <taxon>Pseudomonadota</taxon>
        <taxon>Gammaproteobacteria</taxon>
        <taxon>Alteromonadales</taxon>
        <taxon>Shewanellaceae</taxon>
        <taxon>Shewanella</taxon>
    </lineage>
</organism>
<dbReference type="Proteomes" id="UP000613743">
    <property type="component" value="Unassembled WGS sequence"/>
</dbReference>
<evidence type="ECO:0000256" key="1">
    <source>
        <dbReference type="SAM" id="Phobius"/>
    </source>
</evidence>